<dbReference type="InterPro" id="IPR035902">
    <property type="entry name" value="Nuc_phospho_transferase"/>
</dbReference>
<dbReference type="GO" id="GO:0000162">
    <property type="term" value="P:L-tryptophan biosynthetic process"/>
    <property type="evidence" value="ECO:0007669"/>
    <property type="project" value="UniProtKB-KW"/>
</dbReference>
<dbReference type="GO" id="GO:0004048">
    <property type="term" value="F:anthranilate phosphoribosyltransferase activity"/>
    <property type="evidence" value="ECO:0007669"/>
    <property type="project" value="InterPro"/>
</dbReference>
<dbReference type="EMBL" id="BDOQ01000001">
    <property type="protein sequence ID" value="GBG12475.1"/>
    <property type="molecule type" value="Genomic_DNA"/>
</dbReference>
<evidence type="ECO:0000313" key="7">
    <source>
        <dbReference type="Proteomes" id="UP000245081"/>
    </source>
</evidence>
<keyword evidence="2 6" id="KW-0808">Transferase</keyword>
<sequence>MNYTQIIKEVGRGVKGATDLDEETAYELYGNILDHKVPPLELGAILVAFRIKGESEAEMLGFHRALAKRINRMQRPAGKPYPVVLPAYNGARKMANLLPLLALLLQRHGVPVLIHGVTRDPKRVTAAETLSAMGVTICNNVAEAQADLDQNGLAFITARGLSEPMDDQLELRWRLGVRGSTHTLAKLVDPFAGESVRVVSVTHPPYMVRMASFMQAANTRGLLMRGAEGEPYANPKRCPRIEFFHDGTGEEVMPQDEGDVEIPQLADDFDVETTVRWTQQALAGEIPIPKPIIKQLACCLYASGAVPDMAAALAAVKLA</sequence>
<accession>A0A2R5F1V5</accession>
<dbReference type="GO" id="GO:0005829">
    <property type="term" value="C:cytosol"/>
    <property type="evidence" value="ECO:0007669"/>
    <property type="project" value="TreeGrafter"/>
</dbReference>
<dbReference type="Gene3D" id="3.40.1030.10">
    <property type="entry name" value="Nucleoside phosphorylase/phosphoribosyltransferase catalytic domain"/>
    <property type="match status" value="1"/>
</dbReference>
<keyword evidence="1 6" id="KW-0328">Glycosyltransferase</keyword>
<dbReference type="RefSeq" id="WP_109013714.1">
    <property type="nucleotide sequence ID" value="NZ_BDOQ01000001.1"/>
</dbReference>
<keyword evidence="3" id="KW-0028">Amino-acid biosynthesis</keyword>
<evidence type="ECO:0000256" key="3">
    <source>
        <dbReference type="ARBA" id="ARBA00022822"/>
    </source>
</evidence>
<evidence type="ECO:0000259" key="4">
    <source>
        <dbReference type="Pfam" id="PF00591"/>
    </source>
</evidence>
<protein>
    <submittedName>
        <fullName evidence="6">Anthranilate phosphoribosyltransferase</fullName>
    </submittedName>
</protein>
<dbReference type="InterPro" id="IPR000312">
    <property type="entry name" value="Glycosyl_Trfase_fam3"/>
</dbReference>
<dbReference type="InterPro" id="IPR005940">
    <property type="entry name" value="Anthranilate_Pribosyl_Tfrase"/>
</dbReference>
<dbReference type="PANTHER" id="PTHR43285">
    <property type="entry name" value="ANTHRANILATE PHOSPHORIBOSYLTRANSFERASE"/>
    <property type="match status" value="1"/>
</dbReference>
<dbReference type="Proteomes" id="UP000245081">
    <property type="component" value="Unassembled WGS sequence"/>
</dbReference>
<evidence type="ECO:0000313" key="6">
    <source>
        <dbReference type="EMBL" id="GBG12475.1"/>
    </source>
</evidence>
<gene>
    <name evidence="6" type="ORF">NMK_0006</name>
</gene>
<dbReference type="AlphaFoldDB" id="A0A2R5F1V5"/>
<keyword evidence="3" id="KW-0057">Aromatic amino acid biosynthesis</keyword>
<dbReference type="PANTHER" id="PTHR43285:SF4">
    <property type="entry name" value="TRANSFERASE"/>
    <property type="match status" value="1"/>
</dbReference>
<dbReference type="Pfam" id="PF02885">
    <property type="entry name" value="Glycos_trans_3N"/>
    <property type="match status" value="1"/>
</dbReference>
<feature type="domain" description="Glycosyl transferase family 3" evidence="4">
    <location>
        <begin position="99"/>
        <end position="230"/>
    </location>
</feature>
<evidence type="ECO:0000259" key="5">
    <source>
        <dbReference type="Pfam" id="PF02885"/>
    </source>
</evidence>
<keyword evidence="7" id="KW-1185">Reference proteome</keyword>
<proteinExistence type="predicted"/>
<dbReference type="Pfam" id="PF00591">
    <property type="entry name" value="Glycos_transf_3"/>
    <property type="match status" value="1"/>
</dbReference>
<dbReference type="OrthoDB" id="9768896at2"/>
<dbReference type="SUPFAM" id="SSF47648">
    <property type="entry name" value="Nucleoside phosphorylase/phosphoribosyltransferase N-terminal domain"/>
    <property type="match status" value="1"/>
</dbReference>
<dbReference type="InterPro" id="IPR036320">
    <property type="entry name" value="Glycosyl_Trfase_fam3_N_dom_sf"/>
</dbReference>
<organism evidence="6 7">
    <name type="scientific">Novimethylophilus kurashikiensis</name>
    <dbReference type="NCBI Taxonomy" id="1825523"/>
    <lineage>
        <taxon>Bacteria</taxon>
        <taxon>Pseudomonadati</taxon>
        <taxon>Pseudomonadota</taxon>
        <taxon>Betaproteobacteria</taxon>
        <taxon>Nitrosomonadales</taxon>
        <taxon>Methylophilaceae</taxon>
        <taxon>Novimethylophilus</taxon>
    </lineage>
</organism>
<evidence type="ECO:0000256" key="2">
    <source>
        <dbReference type="ARBA" id="ARBA00022679"/>
    </source>
</evidence>
<dbReference type="NCBIfam" id="NF006005">
    <property type="entry name" value="PRK08136.1"/>
    <property type="match status" value="1"/>
</dbReference>
<dbReference type="SUPFAM" id="SSF52418">
    <property type="entry name" value="Nucleoside phosphorylase/phosphoribosyltransferase catalytic domain"/>
    <property type="match status" value="1"/>
</dbReference>
<name>A0A2R5F1V5_9PROT</name>
<reference evidence="6 7" key="1">
    <citation type="journal article" date="2018" name="Environ. Microbiol.">
        <title>Isolation and genomic characterization of Novimethylophilus kurashikiensis gen. nov. sp. nov., a new lanthanide-dependent methylotrophic species of Methylophilaceae.</title>
        <authorList>
            <person name="Lv H."/>
            <person name="Sahin N."/>
            <person name="Tani A."/>
        </authorList>
    </citation>
    <scope>NUCLEOTIDE SEQUENCE [LARGE SCALE GENOMIC DNA]</scope>
    <source>
        <strain evidence="6 7">La2-4</strain>
    </source>
</reference>
<feature type="domain" description="Glycosyl transferase family 3 N-terminal" evidence="5">
    <location>
        <begin position="5"/>
        <end position="68"/>
    </location>
</feature>
<keyword evidence="3" id="KW-0822">Tryptophan biosynthesis</keyword>
<dbReference type="InterPro" id="IPR017459">
    <property type="entry name" value="Glycosyl_Trfase_fam3_N_dom"/>
</dbReference>
<evidence type="ECO:0000256" key="1">
    <source>
        <dbReference type="ARBA" id="ARBA00022676"/>
    </source>
</evidence>
<dbReference type="Gene3D" id="1.20.970.10">
    <property type="entry name" value="Transferase, Pyrimidine Nucleoside Phosphorylase, Chain C"/>
    <property type="match status" value="1"/>
</dbReference>
<comment type="caution">
    <text evidence="6">The sequence shown here is derived from an EMBL/GenBank/DDBJ whole genome shotgun (WGS) entry which is preliminary data.</text>
</comment>